<dbReference type="AlphaFoldDB" id="A0A974NTS2"/>
<dbReference type="Pfam" id="PF01432">
    <property type="entry name" value="Peptidase_M3"/>
    <property type="match status" value="1"/>
</dbReference>
<dbReference type="Gene3D" id="1.10.1370.10">
    <property type="entry name" value="Neurolysin, domain 3"/>
    <property type="match status" value="1"/>
</dbReference>
<protein>
    <submittedName>
        <fullName evidence="9">M3 family metallopeptidase</fullName>
    </submittedName>
</protein>
<dbReference type="InterPro" id="IPR045090">
    <property type="entry name" value="Pept_M3A_M3B"/>
</dbReference>
<dbReference type="FunFam" id="3.40.390.10:FF:000009">
    <property type="entry name" value="Oligopeptidase A"/>
    <property type="match status" value="1"/>
</dbReference>
<evidence type="ECO:0000313" key="10">
    <source>
        <dbReference type="Proteomes" id="UP000595894"/>
    </source>
</evidence>
<dbReference type="GO" id="GO:0006508">
    <property type="term" value="P:proteolysis"/>
    <property type="evidence" value="ECO:0007669"/>
    <property type="project" value="UniProtKB-KW"/>
</dbReference>
<dbReference type="InterPro" id="IPR034005">
    <property type="entry name" value="M3A_DCP"/>
</dbReference>
<evidence type="ECO:0000256" key="7">
    <source>
        <dbReference type="RuleBase" id="RU003435"/>
    </source>
</evidence>
<accession>A0A974NTS2</accession>
<comment type="similarity">
    <text evidence="1 7">Belongs to the peptidase M3 family.</text>
</comment>
<keyword evidence="5 7" id="KW-0862">Zinc</keyword>
<name>A0A974NTS2_9SPHN</name>
<keyword evidence="4 7" id="KW-0378">Hydrolase</keyword>
<evidence type="ECO:0000256" key="1">
    <source>
        <dbReference type="ARBA" id="ARBA00006040"/>
    </source>
</evidence>
<dbReference type="InterPro" id="IPR001567">
    <property type="entry name" value="Pept_M3A_M3B_dom"/>
</dbReference>
<gene>
    <name evidence="9" type="ORF">H5J25_15535</name>
</gene>
<evidence type="ECO:0000256" key="3">
    <source>
        <dbReference type="ARBA" id="ARBA00022723"/>
    </source>
</evidence>
<dbReference type="GO" id="GO:0046872">
    <property type="term" value="F:metal ion binding"/>
    <property type="evidence" value="ECO:0007669"/>
    <property type="project" value="UniProtKB-UniRule"/>
</dbReference>
<comment type="cofactor">
    <cofactor evidence="7">
        <name>Zn(2+)</name>
        <dbReference type="ChEBI" id="CHEBI:29105"/>
    </cofactor>
    <text evidence="7">Binds 1 zinc ion.</text>
</comment>
<evidence type="ECO:0000259" key="8">
    <source>
        <dbReference type="Pfam" id="PF01432"/>
    </source>
</evidence>
<dbReference type="Proteomes" id="UP000595894">
    <property type="component" value="Chromosome"/>
</dbReference>
<dbReference type="GO" id="GO:0004180">
    <property type="term" value="F:carboxypeptidase activity"/>
    <property type="evidence" value="ECO:0007669"/>
    <property type="project" value="TreeGrafter"/>
</dbReference>
<evidence type="ECO:0000256" key="5">
    <source>
        <dbReference type="ARBA" id="ARBA00022833"/>
    </source>
</evidence>
<dbReference type="Gene3D" id="1.10.1370.40">
    <property type="match status" value="1"/>
</dbReference>
<feature type="domain" description="Peptidase M3A/M3B catalytic" evidence="8">
    <location>
        <begin position="234"/>
        <end position="669"/>
    </location>
</feature>
<dbReference type="GO" id="GO:0005829">
    <property type="term" value="C:cytosol"/>
    <property type="evidence" value="ECO:0007669"/>
    <property type="project" value="TreeGrafter"/>
</dbReference>
<reference evidence="10" key="1">
    <citation type="submission" date="2020-09" db="EMBL/GenBank/DDBJ databases">
        <title>Sphingomonas sp., a new species isolated from pork steak.</title>
        <authorList>
            <person name="Heidler von Heilborn D."/>
        </authorList>
    </citation>
    <scope>NUCLEOTIDE SEQUENCE [LARGE SCALE GENOMIC DNA]</scope>
</reference>
<evidence type="ECO:0000256" key="2">
    <source>
        <dbReference type="ARBA" id="ARBA00022670"/>
    </source>
</evidence>
<dbReference type="InterPro" id="IPR024079">
    <property type="entry name" value="MetalloPept_cat_dom_sf"/>
</dbReference>
<evidence type="ECO:0000313" key="9">
    <source>
        <dbReference type="EMBL" id="QQV76801.1"/>
    </source>
</evidence>
<keyword evidence="6 7" id="KW-0482">Metalloprotease</keyword>
<proteinExistence type="inferred from homology"/>
<evidence type="ECO:0000256" key="6">
    <source>
        <dbReference type="ARBA" id="ARBA00023049"/>
    </source>
</evidence>
<keyword evidence="2 7" id="KW-0645">Protease</keyword>
<sequence>MRLRAERVTDILLDQSDLPFGAPRFEGIRANMFMPAFRSGIAEAAAEIAGIVADRRAPAFDNTILAIERGGARLARVRRIFWTIASAQADDAIRAIEGEVSAMLAAHGTRIAHDAGLFARVQAVWDGRHKAGLDEASLRLVEASYRGFVDSGALLDEADKTRFAVIATELSDLSTRFGQNVMAAVADWSMVLDEGDLDGLPAPLRASAARRAEAQGKPGRYLLTLDRGDAEALLTFSTRRDLRETMWRAFTTRCDGGPHDNRGIVDTMLALRHERAGLLGYASHADYALTDSMAKTPDAAAALIHRLWAPALPQVADEQAELQRLADADGIGIAPWDWRFYAEKVRRDRYALDGGEVKRHLTLDRVRAAAFACAGRLYGLSFTSREDLPGWHEDVAAWAVADQQGQPIGLLYTDYLARTEKHGGAWMGSLRVQEKLDGVVLPIAYLVANFAKAPPGSDTGLSLDEAATLFHEFGHALHALLSDVTYPSQAGTAVARDFVEFPSKFMEHWIVAPETLATLGLPDALIAAIGHADDFGQGFATIELLASSLLDLAVHCSQEPRPDSRAIAEAMLKAIGMPDAIAPRHGLTHFTHIFDGGYAGAYYSYIWSEVLDADAFAAFGEAGDLFDPELAARFRREILSVGNSRDPAESFVAFRGRAPDQGPLLRQRGLA</sequence>
<dbReference type="InterPro" id="IPR024077">
    <property type="entry name" value="Neurolysin/TOP_dom2"/>
</dbReference>
<dbReference type="GO" id="GO:0004222">
    <property type="term" value="F:metalloendopeptidase activity"/>
    <property type="evidence" value="ECO:0007669"/>
    <property type="project" value="InterPro"/>
</dbReference>
<keyword evidence="3 7" id="KW-0479">Metal-binding</keyword>
<dbReference type="KEGG" id="sari:H5J25_15535"/>
<dbReference type="SUPFAM" id="SSF55486">
    <property type="entry name" value="Metalloproteases ('zincins'), catalytic domain"/>
    <property type="match status" value="1"/>
</dbReference>
<dbReference type="EMBL" id="CP061035">
    <property type="protein sequence ID" value="QQV76801.1"/>
    <property type="molecule type" value="Genomic_DNA"/>
</dbReference>
<dbReference type="Gene3D" id="3.40.390.10">
    <property type="entry name" value="Collagenase (Catalytic Domain)"/>
    <property type="match status" value="1"/>
</dbReference>
<keyword evidence="10" id="KW-1185">Reference proteome</keyword>
<dbReference type="PANTHER" id="PTHR43660:SF1">
    <property type="entry name" value="DIPEPTIDYL CARBOXYPEPTIDASE"/>
    <property type="match status" value="1"/>
</dbReference>
<evidence type="ECO:0000256" key="4">
    <source>
        <dbReference type="ARBA" id="ARBA00022801"/>
    </source>
</evidence>
<organism evidence="9 10">
    <name type="scientific">Sphingomonas aliaeris</name>
    <dbReference type="NCBI Taxonomy" id="2759526"/>
    <lineage>
        <taxon>Bacteria</taxon>
        <taxon>Pseudomonadati</taxon>
        <taxon>Pseudomonadota</taxon>
        <taxon>Alphaproteobacteria</taxon>
        <taxon>Sphingomonadales</taxon>
        <taxon>Sphingomonadaceae</taxon>
        <taxon>Sphingomonas</taxon>
    </lineage>
</organism>
<dbReference type="PANTHER" id="PTHR43660">
    <property type="entry name" value="DIPEPTIDYL CARBOXYPEPTIDASE"/>
    <property type="match status" value="1"/>
</dbReference>
<dbReference type="CDD" id="cd06456">
    <property type="entry name" value="M3A_DCP"/>
    <property type="match status" value="1"/>
</dbReference>